<evidence type="ECO:0000256" key="1">
    <source>
        <dbReference type="SAM" id="SignalP"/>
    </source>
</evidence>
<proteinExistence type="predicted"/>
<dbReference type="AlphaFoldDB" id="A0A2W5B9P9"/>
<gene>
    <name evidence="2" type="ORF">DI609_02580</name>
</gene>
<comment type="caution">
    <text evidence="2">The sequence shown here is derived from an EMBL/GenBank/DDBJ whole genome shotgun (WGS) entry which is preliminary data.</text>
</comment>
<feature type="chain" id="PRO_5015967959" description="Secreted protein" evidence="1">
    <location>
        <begin position="23"/>
        <end position="319"/>
    </location>
</feature>
<keyword evidence="1" id="KW-0732">Signal</keyword>
<evidence type="ECO:0008006" key="4">
    <source>
        <dbReference type="Google" id="ProtNLM"/>
    </source>
</evidence>
<name>A0A2W5B9P9_9CORY</name>
<dbReference type="PROSITE" id="PS51257">
    <property type="entry name" value="PROKAR_LIPOPROTEIN"/>
    <property type="match status" value="1"/>
</dbReference>
<sequence>MFRVRVLSVLSAAALGVSGALAGCSYSQPAKPVEEPVGLPLDAPRVTVLDPGDGEHRVLAFHDIDSEQELTYSVATGFDQQLAKDGSEKSAESAVEAQDKVTLPLEASVEAATQDVEGQLPASRNAFATVGTPEAEGADVSSAEGFQFGWRGTDTGQMNSLRLAAPQAATDEARSSVERAITSLTALPVVFPEEEIGPGARWSVESRVTGESTLLQTTTYTLDSLDGDSATLNVSVEQRPSLGALSFDAADAPEELRGKELKVVDTTTKSEGSVTVDLSKPLPTAGEVSVTTVISYGAEGSDLRVVQVSATDMEFASRE</sequence>
<organism evidence="2 3">
    <name type="scientific">Corynebacterium urealyticum</name>
    <dbReference type="NCBI Taxonomy" id="43771"/>
    <lineage>
        <taxon>Bacteria</taxon>
        <taxon>Bacillati</taxon>
        <taxon>Actinomycetota</taxon>
        <taxon>Actinomycetes</taxon>
        <taxon>Mycobacteriales</taxon>
        <taxon>Corynebacteriaceae</taxon>
        <taxon>Corynebacterium</taxon>
    </lineage>
</organism>
<accession>A0A2W5B9P9</accession>
<protein>
    <recommendedName>
        <fullName evidence="4">Secreted protein</fullName>
    </recommendedName>
</protein>
<evidence type="ECO:0000313" key="3">
    <source>
        <dbReference type="Proteomes" id="UP000249451"/>
    </source>
</evidence>
<dbReference type="Proteomes" id="UP000249451">
    <property type="component" value="Unassembled WGS sequence"/>
</dbReference>
<feature type="signal peptide" evidence="1">
    <location>
        <begin position="1"/>
        <end position="22"/>
    </location>
</feature>
<evidence type="ECO:0000313" key="2">
    <source>
        <dbReference type="EMBL" id="PZP02374.1"/>
    </source>
</evidence>
<dbReference type="EMBL" id="QFNY01000038">
    <property type="protein sequence ID" value="PZP02374.1"/>
    <property type="molecule type" value="Genomic_DNA"/>
</dbReference>
<reference evidence="2 3" key="1">
    <citation type="submission" date="2017-11" db="EMBL/GenBank/DDBJ databases">
        <title>Infants hospitalized years apart are colonized by the same room-sourced microbial strains.</title>
        <authorList>
            <person name="Brooks B."/>
            <person name="Olm M.R."/>
            <person name="Firek B.A."/>
            <person name="Baker R."/>
            <person name="Thomas B.C."/>
            <person name="Morowitz M.J."/>
            <person name="Banfield J.F."/>
        </authorList>
    </citation>
    <scope>NUCLEOTIDE SEQUENCE [LARGE SCALE GENOMIC DNA]</scope>
    <source>
        <strain evidence="2">S2_012_000_R3_87</strain>
    </source>
</reference>